<keyword evidence="4" id="KW-1185">Reference proteome</keyword>
<feature type="transmembrane region" description="Helical" evidence="2">
    <location>
        <begin position="125"/>
        <end position="149"/>
    </location>
</feature>
<dbReference type="AlphaFoldDB" id="A0A8X7MUV5"/>
<feature type="region of interest" description="Disordered" evidence="1">
    <location>
        <begin position="217"/>
        <end position="262"/>
    </location>
</feature>
<name>A0A8X7MUV5_9BASI</name>
<evidence type="ECO:0000313" key="4">
    <source>
        <dbReference type="Proteomes" id="UP000077684"/>
    </source>
</evidence>
<gene>
    <name evidence="3" type="ORF">A4X06_0g3225</name>
</gene>
<feature type="compositionally biased region" description="Low complexity" evidence="1">
    <location>
        <begin position="227"/>
        <end position="252"/>
    </location>
</feature>
<feature type="transmembrane region" description="Helical" evidence="2">
    <location>
        <begin position="161"/>
        <end position="186"/>
    </location>
</feature>
<protein>
    <submittedName>
        <fullName evidence="3">Uncharacterized protein</fullName>
    </submittedName>
</protein>
<reference evidence="3" key="2">
    <citation type="journal article" date="2019" name="IMA Fungus">
        <title>Genome sequencing and comparison of five Tilletia species to identify candidate genes for the detection of regulated species infecting wheat.</title>
        <authorList>
            <person name="Nguyen H.D.T."/>
            <person name="Sultana T."/>
            <person name="Kesanakurti P."/>
            <person name="Hambleton S."/>
        </authorList>
    </citation>
    <scope>NUCLEOTIDE SEQUENCE</scope>
    <source>
        <strain evidence="3">DAOMC 236426</strain>
    </source>
</reference>
<feature type="region of interest" description="Disordered" evidence="1">
    <location>
        <begin position="1"/>
        <end position="39"/>
    </location>
</feature>
<keyword evidence="2" id="KW-0472">Membrane</keyword>
<proteinExistence type="predicted"/>
<dbReference type="EMBL" id="LWDE02000283">
    <property type="protein sequence ID" value="KAE8249442.1"/>
    <property type="molecule type" value="Genomic_DNA"/>
</dbReference>
<evidence type="ECO:0000256" key="2">
    <source>
        <dbReference type="SAM" id="Phobius"/>
    </source>
</evidence>
<keyword evidence="2" id="KW-1133">Transmembrane helix</keyword>
<keyword evidence="2" id="KW-0812">Transmembrane</keyword>
<reference evidence="3" key="1">
    <citation type="submission" date="2016-04" db="EMBL/GenBank/DDBJ databases">
        <authorList>
            <person name="Nguyen H.D."/>
            <person name="Samba Siva P."/>
            <person name="Cullis J."/>
            <person name="Levesque C.A."/>
            <person name="Hambleton S."/>
        </authorList>
    </citation>
    <scope>NUCLEOTIDE SEQUENCE</scope>
    <source>
        <strain evidence="3">DAOMC 236426</strain>
    </source>
</reference>
<evidence type="ECO:0000256" key="1">
    <source>
        <dbReference type="SAM" id="MobiDB-lite"/>
    </source>
</evidence>
<evidence type="ECO:0000313" key="3">
    <source>
        <dbReference type="EMBL" id="KAE8249442.1"/>
    </source>
</evidence>
<dbReference type="Proteomes" id="UP000077684">
    <property type="component" value="Unassembled WGS sequence"/>
</dbReference>
<feature type="compositionally biased region" description="Basic residues" evidence="1">
    <location>
        <begin position="17"/>
        <end position="35"/>
    </location>
</feature>
<sequence>MPRRTDSGPRTPACRCLRTRAHPPPSSRRKTRSRSRNSTAYVHCRTHDDGEVNADVSHHPKFIPDMIALQFEASGASTGAVVYSWIPWLKPRKRDDSRTLQTLTSALQPLSGASHIAHKLQHTHYLALLASVGAAVVLIVLAGILVPVVGAGRTGSAALGVVYALFVLLAVGAGFTGTTMLYSAFVGGEWEKRSLRIIMKTIELELTLIKQRLKESDPRTSGNLAQSSSSSETTTGAAHRGSGSGSARQRNGVSDIVTRDRRSSTLMSAKEFGQLCSNIPPYEAESL</sequence>
<organism evidence="3 4">
    <name type="scientific">Tilletia controversa</name>
    <name type="common">dwarf bunt fungus</name>
    <dbReference type="NCBI Taxonomy" id="13291"/>
    <lineage>
        <taxon>Eukaryota</taxon>
        <taxon>Fungi</taxon>
        <taxon>Dikarya</taxon>
        <taxon>Basidiomycota</taxon>
        <taxon>Ustilaginomycotina</taxon>
        <taxon>Exobasidiomycetes</taxon>
        <taxon>Tilletiales</taxon>
        <taxon>Tilletiaceae</taxon>
        <taxon>Tilletia</taxon>
    </lineage>
</organism>
<accession>A0A8X7MUV5</accession>
<comment type="caution">
    <text evidence="3">The sequence shown here is derived from an EMBL/GenBank/DDBJ whole genome shotgun (WGS) entry which is preliminary data.</text>
</comment>